<dbReference type="RefSeq" id="WP_130475520.1">
    <property type="nucleotide sequence ID" value="NZ_SFCC01000005.1"/>
</dbReference>
<dbReference type="OrthoDB" id="3523179at2"/>
<protein>
    <submittedName>
        <fullName evidence="2">ROK family transcriptional regulator</fullName>
    </submittedName>
</protein>
<dbReference type="CDD" id="cd00090">
    <property type="entry name" value="HTH_ARSR"/>
    <property type="match status" value="1"/>
</dbReference>
<proteinExistence type="inferred from homology"/>
<sequence length="405" mass="40967">MLREINDRAAIETLLREGPLTRSDLEYVIGLSKPATAQLLTRLEQDGIVVKDGVRGGGRGPRAQLWSVNGAVAHVAAVDLTAHATEFAIADVTGRVLAEHSATLPVAAGADVVAAFRTALTGAATAAGLTLDNLKHVVIGAQGALNPATGFLESAPHLPGWSGFDLPGSLSADLGMGVTIENDVNLVALEEMISGEAADLRDFALVWLSEGVGGAVVVGRKLLKGASGGAGEIDFMRVPDTGTRADVGSERFGDLVESPAIVALAAAHGITAGNGWDAVTAALEAGDDGRLFLTELAGRVAAGVANIVSVVDPEVVLLCGAVSHAGGQVLADLVAKRLHELVVPRTPVGLASVPGNPVRAGALHSALAVVRQDMFGLPPAMYETLPGSRGPAVGEPGSASAVAVP</sequence>
<dbReference type="Pfam" id="PF00480">
    <property type="entry name" value="ROK"/>
    <property type="match status" value="1"/>
</dbReference>
<dbReference type="InterPro" id="IPR011991">
    <property type="entry name" value="ArsR-like_HTH"/>
</dbReference>
<dbReference type="InterPro" id="IPR036388">
    <property type="entry name" value="WH-like_DNA-bd_sf"/>
</dbReference>
<reference evidence="2 3" key="1">
    <citation type="submission" date="2019-02" db="EMBL/GenBank/DDBJ databases">
        <title>Draft genome sequence of Amycolatopsis sp. 8-3EHSu isolated from roots of Suaeda maritima.</title>
        <authorList>
            <person name="Duangmal K."/>
            <person name="Chantavorakit T."/>
        </authorList>
    </citation>
    <scope>NUCLEOTIDE SEQUENCE [LARGE SCALE GENOMIC DNA]</scope>
    <source>
        <strain evidence="2 3">8-3EHSu</strain>
    </source>
</reference>
<comment type="similarity">
    <text evidence="1">Belongs to the ROK (NagC/XylR) family.</text>
</comment>
<accession>A0A4V2EM66</accession>
<dbReference type="PANTHER" id="PTHR18964">
    <property type="entry name" value="ROK (REPRESSOR, ORF, KINASE) FAMILY"/>
    <property type="match status" value="1"/>
</dbReference>
<dbReference type="SUPFAM" id="SSF46785">
    <property type="entry name" value="Winged helix' DNA-binding domain"/>
    <property type="match status" value="1"/>
</dbReference>
<dbReference type="AlphaFoldDB" id="A0A4V2EM66"/>
<dbReference type="Gene3D" id="3.30.420.40">
    <property type="match status" value="2"/>
</dbReference>
<keyword evidence="3" id="KW-1185">Reference proteome</keyword>
<gene>
    <name evidence="2" type="ORF">EWH70_11485</name>
</gene>
<dbReference type="InterPro" id="IPR000600">
    <property type="entry name" value="ROK"/>
</dbReference>
<evidence type="ECO:0000256" key="1">
    <source>
        <dbReference type="ARBA" id="ARBA00006479"/>
    </source>
</evidence>
<comment type="caution">
    <text evidence="2">The sequence shown here is derived from an EMBL/GenBank/DDBJ whole genome shotgun (WGS) entry which is preliminary data.</text>
</comment>
<dbReference type="PANTHER" id="PTHR18964:SF149">
    <property type="entry name" value="BIFUNCTIONAL UDP-N-ACETYLGLUCOSAMINE 2-EPIMERASE_N-ACETYLMANNOSAMINE KINASE"/>
    <property type="match status" value="1"/>
</dbReference>
<dbReference type="EMBL" id="SFCC01000005">
    <property type="protein sequence ID" value="RZQ63995.1"/>
    <property type="molecule type" value="Genomic_DNA"/>
</dbReference>
<dbReference type="Proteomes" id="UP000292003">
    <property type="component" value="Unassembled WGS sequence"/>
</dbReference>
<dbReference type="InterPro" id="IPR043129">
    <property type="entry name" value="ATPase_NBD"/>
</dbReference>
<dbReference type="InterPro" id="IPR036390">
    <property type="entry name" value="WH_DNA-bd_sf"/>
</dbReference>
<evidence type="ECO:0000313" key="3">
    <source>
        <dbReference type="Proteomes" id="UP000292003"/>
    </source>
</evidence>
<evidence type="ECO:0000313" key="2">
    <source>
        <dbReference type="EMBL" id="RZQ63995.1"/>
    </source>
</evidence>
<organism evidence="2 3">
    <name type="scientific">Amycolatopsis suaedae</name>
    <dbReference type="NCBI Taxonomy" id="2510978"/>
    <lineage>
        <taxon>Bacteria</taxon>
        <taxon>Bacillati</taxon>
        <taxon>Actinomycetota</taxon>
        <taxon>Actinomycetes</taxon>
        <taxon>Pseudonocardiales</taxon>
        <taxon>Pseudonocardiaceae</taxon>
        <taxon>Amycolatopsis</taxon>
    </lineage>
</organism>
<name>A0A4V2EM66_9PSEU</name>
<dbReference type="SUPFAM" id="SSF53067">
    <property type="entry name" value="Actin-like ATPase domain"/>
    <property type="match status" value="1"/>
</dbReference>
<dbReference type="Gene3D" id="1.10.10.10">
    <property type="entry name" value="Winged helix-like DNA-binding domain superfamily/Winged helix DNA-binding domain"/>
    <property type="match status" value="1"/>
</dbReference>